<dbReference type="RefSeq" id="WP_166191510.1">
    <property type="nucleotide sequence ID" value="NZ_JAAOIV010000001.1"/>
</dbReference>
<evidence type="ECO:0000313" key="1">
    <source>
        <dbReference type="EMBL" id="NHN54213.1"/>
    </source>
</evidence>
<sequence>MATSTTGHGAPSISGALTADVRQADVMGSHPEVDYTATARRETWAQVPPPVRAAIEESLGAEVAHAHPPVGSGFGGQFAGRLDLADGRAVFVKAASRDTLAFQADCLAREAALLASLPSGMPTARPLAHLSPDGWEVRALEHLEARHPGAPWTHEDLDAVYLACEAVAELTTPVPAGIPATPYAGHGGPPQVARARAALADGSFRLPDAFASDEQLAKVLSERGAELAAYAGRTTELVGNSLSHNDLRPDNILITPTGAVLVDWNWTLQAPAWLDFAGLLPMAHRQGLDVEPWLERPLFAGVDPELIDVFLADIAVYMLGQLDQPPPPGVTEWMAAHRAVFAHDFARWFAHRRPRRVAPW</sequence>
<dbReference type="Proteomes" id="UP000744769">
    <property type="component" value="Unassembled WGS sequence"/>
</dbReference>
<dbReference type="SUPFAM" id="SSF56112">
    <property type="entry name" value="Protein kinase-like (PK-like)"/>
    <property type="match status" value="1"/>
</dbReference>
<dbReference type="InterPro" id="IPR011009">
    <property type="entry name" value="Kinase-like_dom_sf"/>
</dbReference>
<keyword evidence="2" id="KW-1185">Reference proteome</keyword>
<organism evidence="1 2">
    <name type="scientific">Metallococcus carri</name>
    <dbReference type="NCBI Taxonomy" id="1656884"/>
    <lineage>
        <taxon>Bacteria</taxon>
        <taxon>Bacillati</taxon>
        <taxon>Actinomycetota</taxon>
        <taxon>Actinomycetes</taxon>
        <taxon>Micrococcales</taxon>
        <taxon>Dermacoccaceae</taxon>
        <taxon>Metallococcus</taxon>
    </lineage>
</organism>
<dbReference type="EMBL" id="JAAOIV010000001">
    <property type="protein sequence ID" value="NHN54213.1"/>
    <property type="molecule type" value="Genomic_DNA"/>
</dbReference>
<gene>
    <name evidence="1" type="ORF">G9U51_00245</name>
</gene>
<dbReference type="AlphaFoldDB" id="A0A967EFR2"/>
<proteinExistence type="predicted"/>
<protein>
    <submittedName>
        <fullName evidence="1">Phosphotransferase</fullName>
    </submittedName>
</protein>
<comment type="caution">
    <text evidence="1">The sequence shown here is derived from an EMBL/GenBank/DDBJ whole genome shotgun (WGS) entry which is preliminary data.</text>
</comment>
<evidence type="ECO:0000313" key="2">
    <source>
        <dbReference type="Proteomes" id="UP000744769"/>
    </source>
</evidence>
<dbReference type="Gene3D" id="3.30.200.20">
    <property type="entry name" value="Phosphorylase Kinase, domain 1"/>
    <property type="match status" value="1"/>
</dbReference>
<reference evidence="1" key="1">
    <citation type="submission" date="2020-03" db="EMBL/GenBank/DDBJ databases">
        <title>Draft sequencing of Calidifontibacter sp. DB0510.</title>
        <authorList>
            <person name="Kim D.-U."/>
        </authorList>
    </citation>
    <scope>NUCLEOTIDE SEQUENCE</scope>
    <source>
        <strain evidence="1">DB0510</strain>
    </source>
</reference>
<name>A0A967EFR2_9MICO</name>
<accession>A0A967EFR2</accession>